<accession>A0A9W3ACS9</accession>
<proteinExistence type="predicted"/>
<dbReference type="OMA" id="SYRCELA"/>
<evidence type="ECO:0000313" key="2">
    <source>
        <dbReference type="RefSeq" id="XP_055885031.1"/>
    </source>
</evidence>
<dbReference type="PANTHER" id="PTHR24035:SF109">
    <property type="entry name" value="PROTEIN DRAPER"/>
    <property type="match status" value="1"/>
</dbReference>
<dbReference type="InterPro" id="IPR052108">
    <property type="entry name" value="MEGF/SIB"/>
</dbReference>
<dbReference type="PANTHER" id="PTHR24035">
    <property type="entry name" value="MULTIPLE EPIDERMAL GROWTH FACTOR-LIKE DOMAINS PROTEIN"/>
    <property type="match status" value="1"/>
</dbReference>
<reference evidence="2" key="1">
    <citation type="submission" date="2025-08" db="UniProtKB">
        <authorList>
            <consortium name="RefSeq"/>
        </authorList>
    </citation>
    <scope>IDENTIFICATION</scope>
</reference>
<keyword evidence="1" id="KW-1185">Reference proteome</keyword>
<dbReference type="AlphaFoldDB" id="A0A9W3ACS9"/>
<sequence length="486" mass="53440">MWWILLITIASVQSQDFCHLLNYTSSCKYACRCKGSCDSNGNCIGSSCSDGWFGSGCQYSDVVINATILPQSLETLRSNSSRQDCGQRVGPLFVLLTWKVPLPFTWLRIKLLNKTTYRNITLSLNNALCQKTKIFSVDDTTLDIACDANVSMTTLKLEGDVVGSICTLFVSGGRNFALFQQTSQSSSYYSDGFNAKFAVDGRIIPSCLLGGCSHTHRWDSNPTWTVYFDQRVQINKFVLYNRIDDKQERLKGFLLEMLDSSNLTIYSYQNNSEPTRLVYTVLNLKAGAGAAVRISQKNIIGSDSVPFVTLNEFEAFGECLPGFWGLNCRNVCESACSSSCHAEHGKCNTLCIGYTDPPQCSIECKATQWGPNCLNHCSVSCYNSSCDKLTGLCLSGCLGYQDFPYCTTKCNKAYSGVNCTNSCPSNCLNATCDYITGKCSDCTPGYTGDYCNNPCFATCFGSNHKGTCSIQCSQCICDLTVLHSRI</sequence>
<organism evidence="1 2">
    <name type="scientific">Biomphalaria glabrata</name>
    <name type="common">Bloodfluke planorb</name>
    <name type="synonym">Freshwater snail</name>
    <dbReference type="NCBI Taxonomy" id="6526"/>
    <lineage>
        <taxon>Eukaryota</taxon>
        <taxon>Metazoa</taxon>
        <taxon>Spiralia</taxon>
        <taxon>Lophotrochozoa</taxon>
        <taxon>Mollusca</taxon>
        <taxon>Gastropoda</taxon>
        <taxon>Heterobranchia</taxon>
        <taxon>Euthyneura</taxon>
        <taxon>Panpulmonata</taxon>
        <taxon>Hygrophila</taxon>
        <taxon>Lymnaeoidea</taxon>
        <taxon>Planorbidae</taxon>
        <taxon>Biomphalaria</taxon>
    </lineage>
</organism>
<evidence type="ECO:0000313" key="1">
    <source>
        <dbReference type="Proteomes" id="UP001165740"/>
    </source>
</evidence>
<dbReference type="InterPro" id="IPR008979">
    <property type="entry name" value="Galactose-bd-like_sf"/>
</dbReference>
<protein>
    <submittedName>
        <fullName evidence="2">Uncharacterized protein LOC106072979 isoform X1</fullName>
    </submittedName>
</protein>
<dbReference type="Gene3D" id="2.170.300.10">
    <property type="entry name" value="Tie2 ligand-binding domain superfamily"/>
    <property type="match status" value="1"/>
</dbReference>
<dbReference type="Pfam" id="PF22633">
    <property type="entry name" value="F5_F8_type_C_2"/>
    <property type="match status" value="1"/>
</dbReference>
<dbReference type="OrthoDB" id="27819at2759"/>
<name>A0A9W3ACS9_BIOGL</name>
<dbReference type="RefSeq" id="XP_055885031.1">
    <property type="nucleotide sequence ID" value="XM_056029056.1"/>
</dbReference>
<dbReference type="SUPFAM" id="SSF49785">
    <property type="entry name" value="Galactose-binding domain-like"/>
    <property type="match status" value="1"/>
</dbReference>
<gene>
    <name evidence="2" type="primary">LOC106072979</name>
</gene>
<dbReference type="GeneID" id="106072979"/>
<dbReference type="Proteomes" id="UP001165740">
    <property type="component" value="Chromosome 5"/>
</dbReference>
<dbReference type="Gene3D" id="2.60.120.260">
    <property type="entry name" value="Galactose-binding domain-like"/>
    <property type="match status" value="1"/>
</dbReference>